<name>A0ACC3AQP2_9EURO</name>
<proteinExistence type="predicted"/>
<organism evidence="1 2">
    <name type="scientific">Aspergillus melleus</name>
    <dbReference type="NCBI Taxonomy" id="138277"/>
    <lineage>
        <taxon>Eukaryota</taxon>
        <taxon>Fungi</taxon>
        <taxon>Dikarya</taxon>
        <taxon>Ascomycota</taxon>
        <taxon>Pezizomycotina</taxon>
        <taxon>Eurotiomycetes</taxon>
        <taxon>Eurotiomycetidae</taxon>
        <taxon>Eurotiales</taxon>
        <taxon>Aspergillaceae</taxon>
        <taxon>Aspergillus</taxon>
        <taxon>Aspergillus subgen. Circumdati</taxon>
    </lineage>
</organism>
<keyword evidence="2" id="KW-1185">Reference proteome</keyword>
<evidence type="ECO:0000313" key="1">
    <source>
        <dbReference type="EMBL" id="KAK1140041.1"/>
    </source>
</evidence>
<protein>
    <submittedName>
        <fullName evidence="1">Uncharacterized protein</fullName>
    </submittedName>
</protein>
<gene>
    <name evidence="1" type="ORF">N8T08_010950</name>
</gene>
<dbReference type="Proteomes" id="UP001177260">
    <property type="component" value="Unassembled WGS sequence"/>
</dbReference>
<reference evidence="1 2" key="1">
    <citation type="journal article" date="2023" name="ACS Omega">
        <title>Identification of the Neoaspergillic Acid Biosynthesis Gene Cluster by Establishing an In Vitro CRISPR-Ribonucleoprotein Genetic System in Aspergillus melleus.</title>
        <authorList>
            <person name="Yuan B."/>
            <person name="Grau M.F."/>
            <person name="Murata R.M."/>
            <person name="Torok T."/>
            <person name="Venkateswaran K."/>
            <person name="Stajich J.E."/>
            <person name="Wang C.C.C."/>
        </authorList>
    </citation>
    <scope>NUCLEOTIDE SEQUENCE [LARGE SCALE GENOMIC DNA]</scope>
    <source>
        <strain evidence="1 2">IMV 1140</strain>
    </source>
</reference>
<evidence type="ECO:0000313" key="2">
    <source>
        <dbReference type="Proteomes" id="UP001177260"/>
    </source>
</evidence>
<sequence>MSPDNSEIFSVPMDMDTAPYQDTTYSELETGRSSFSSMHRPCSIEGNITSFSSTASHPSNRFTIFEDPDDVMEFATSHIEFSHTWPSYASCVEDNKENYEGDEDADDEAENPNAGSTPYASNLPHARGYPIDRATAIFPNSSSAMEPVRSIQDDEHAHEHHPDYAQSQETPMNTYHDQPFRHLWGSEAEGVVLLPASPPRHSHLSVPDNFDADDEADQGFTLTNSGYDNSMNTHYQDEMGYFYRPFPTLAEAPELSTVYSPLTEIPSMSPICPEIVTQGPRRSRRPRVRFPVV</sequence>
<dbReference type="EMBL" id="JAOPJF010000092">
    <property type="protein sequence ID" value="KAK1140041.1"/>
    <property type="molecule type" value="Genomic_DNA"/>
</dbReference>
<accession>A0ACC3AQP2</accession>
<comment type="caution">
    <text evidence="1">The sequence shown here is derived from an EMBL/GenBank/DDBJ whole genome shotgun (WGS) entry which is preliminary data.</text>
</comment>